<dbReference type="GeneID" id="5036826"/>
<feature type="domain" description="HTH myb-type" evidence="3">
    <location>
        <begin position="24"/>
        <end position="70"/>
    </location>
</feature>
<dbReference type="CDD" id="cd00167">
    <property type="entry name" value="SANT"/>
    <property type="match status" value="3"/>
</dbReference>
<keyword evidence="5" id="KW-1185">Reference proteome</keyword>
<feature type="domain" description="Myb-like" evidence="2">
    <location>
        <begin position="76"/>
        <end position="126"/>
    </location>
</feature>
<dbReference type="AlphaFoldDB" id="A0DKS7"/>
<gene>
    <name evidence="4" type="ORF">GSPATT00017974001</name>
</gene>
<dbReference type="Gene3D" id="1.10.10.60">
    <property type="entry name" value="Homeodomain-like"/>
    <property type="match status" value="3"/>
</dbReference>
<organism evidence="4 5">
    <name type="scientific">Paramecium tetraurelia</name>
    <dbReference type="NCBI Taxonomy" id="5888"/>
    <lineage>
        <taxon>Eukaryota</taxon>
        <taxon>Sar</taxon>
        <taxon>Alveolata</taxon>
        <taxon>Ciliophora</taxon>
        <taxon>Intramacronucleata</taxon>
        <taxon>Oligohymenophorea</taxon>
        <taxon>Peniculida</taxon>
        <taxon>Parameciidae</taxon>
        <taxon>Paramecium</taxon>
    </lineage>
</organism>
<dbReference type="PROSITE" id="PS51294">
    <property type="entry name" value="HTH_MYB"/>
    <property type="match status" value="3"/>
</dbReference>
<dbReference type="STRING" id="5888.A0DKS7"/>
<evidence type="ECO:0000256" key="1">
    <source>
        <dbReference type="SAM" id="MobiDB-lite"/>
    </source>
</evidence>
<feature type="domain" description="HTH myb-type" evidence="3">
    <location>
        <begin position="132"/>
        <end position="181"/>
    </location>
</feature>
<reference evidence="4 5" key="1">
    <citation type="journal article" date="2006" name="Nature">
        <title>Global trends of whole-genome duplications revealed by the ciliate Paramecium tetraurelia.</title>
        <authorList>
            <consortium name="Genoscope"/>
            <person name="Aury J.-M."/>
            <person name="Jaillon O."/>
            <person name="Duret L."/>
            <person name="Noel B."/>
            <person name="Jubin C."/>
            <person name="Porcel B.M."/>
            <person name="Segurens B."/>
            <person name="Daubin V."/>
            <person name="Anthouard V."/>
            <person name="Aiach N."/>
            <person name="Arnaiz O."/>
            <person name="Billaut A."/>
            <person name="Beisson J."/>
            <person name="Blanc I."/>
            <person name="Bouhouche K."/>
            <person name="Camara F."/>
            <person name="Duharcourt S."/>
            <person name="Guigo R."/>
            <person name="Gogendeau D."/>
            <person name="Katinka M."/>
            <person name="Keller A.-M."/>
            <person name="Kissmehl R."/>
            <person name="Klotz C."/>
            <person name="Koll F."/>
            <person name="Le Moue A."/>
            <person name="Lepere C."/>
            <person name="Malinsky S."/>
            <person name="Nowacki M."/>
            <person name="Nowak J.K."/>
            <person name="Plattner H."/>
            <person name="Poulain J."/>
            <person name="Ruiz F."/>
            <person name="Serrano V."/>
            <person name="Zagulski M."/>
            <person name="Dessen P."/>
            <person name="Betermier M."/>
            <person name="Weissenbach J."/>
            <person name="Scarpelli C."/>
            <person name="Schachter V."/>
            <person name="Sperling L."/>
            <person name="Meyer E."/>
            <person name="Cohen J."/>
            <person name="Wincker P."/>
        </authorList>
    </citation>
    <scope>NUCLEOTIDE SEQUENCE [LARGE SCALE GENOMIC DNA]</scope>
    <source>
        <strain evidence="4 5">Stock d4-2</strain>
    </source>
</reference>
<dbReference type="OrthoDB" id="2143914at2759"/>
<dbReference type="PANTHER" id="PTHR45614:SF69">
    <property type="entry name" value="CHROMOSOME UNDETERMINED SCAFFOLD_38, WHOLE GENOME SHOTGUN SEQUENCE"/>
    <property type="match status" value="1"/>
</dbReference>
<dbReference type="InterPro" id="IPR050560">
    <property type="entry name" value="MYB_TF"/>
</dbReference>
<evidence type="ECO:0000313" key="5">
    <source>
        <dbReference type="Proteomes" id="UP000000600"/>
    </source>
</evidence>
<dbReference type="KEGG" id="ptm:GSPATT00017974001"/>
<dbReference type="GO" id="GO:0000978">
    <property type="term" value="F:RNA polymerase II cis-regulatory region sequence-specific DNA binding"/>
    <property type="evidence" value="ECO:0000318"/>
    <property type="project" value="GO_Central"/>
</dbReference>
<dbReference type="Proteomes" id="UP000000600">
    <property type="component" value="Unassembled WGS sequence"/>
</dbReference>
<feature type="domain" description="HTH myb-type" evidence="3">
    <location>
        <begin position="76"/>
        <end position="130"/>
    </location>
</feature>
<dbReference type="SUPFAM" id="SSF46689">
    <property type="entry name" value="Homeodomain-like"/>
    <property type="match status" value="2"/>
</dbReference>
<dbReference type="InterPro" id="IPR001005">
    <property type="entry name" value="SANT/Myb"/>
</dbReference>
<dbReference type="SMART" id="SM00717">
    <property type="entry name" value="SANT"/>
    <property type="match status" value="3"/>
</dbReference>
<sequence length="419" mass="50542">MKRRGNHQVIEQDCDQKLQSRKYWKEEEDNKLQAAVSKHGSNWKLIAEFVPGRNASQCAQRWKRIKPKEVRRFKQGQNERNQKWTEEEDKEVLRLTKIYQFNWKQIANEIPNRTGRQIRERYVNHLDSNIIKTPWTKQEDKKIWEMYQKMGTRWSDMSKKMPGRPENMIKNRFYSFIRKQYGKVQNPYYIVPSKVRVLDEEGLKQSQGMKKIRKFKKIQKSFKMEEQQEEMPKGILQENKQQQKQPESQCQSIPFTQFQTQQSQQQQQQMQFSQSQFPSLQHSQIQQSQFPQIIDPFSFFQDSIRSDSYRVNQYPEALKQYQDFQNWLKESLKSSSDPEMNRMYKFETPMMSFLYMNPSLLHSIQQQPIVMKEEENDKLFGGIESSLPVQIRADIFEEMKKTTGETHQQQQIINHHLKQ</sequence>
<name>A0DKS7_PARTE</name>
<feature type="domain" description="Myb-like" evidence="2">
    <location>
        <begin position="16"/>
        <end position="66"/>
    </location>
</feature>
<feature type="domain" description="Myb-like" evidence="2">
    <location>
        <begin position="127"/>
        <end position="177"/>
    </location>
</feature>
<dbReference type="OMA" id="QPIVMKE"/>
<evidence type="ECO:0000313" key="4">
    <source>
        <dbReference type="EMBL" id="CAK83644.1"/>
    </source>
</evidence>
<dbReference type="Pfam" id="PF13921">
    <property type="entry name" value="Myb_DNA-bind_6"/>
    <property type="match status" value="1"/>
</dbReference>
<dbReference type="InParanoid" id="A0DKS7"/>
<dbReference type="Pfam" id="PF00249">
    <property type="entry name" value="Myb_DNA-binding"/>
    <property type="match status" value="1"/>
</dbReference>
<dbReference type="InterPro" id="IPR009057">
    <property type="entry name" value="Homeodomain-like_sf"/>
</dbReference>
<dbReference type="GO" id="GO:0000981">
    <property type="term" value="F:DNA-binding transcription factor activity, RNA polymerase II-specific"/>
    <property type="evidence" value="ECO:0000318"/>
    <property type="project" value="GO_Central"/>
</dbReference>
<feature type="region of interest" description="Disordered" evidence="1">
    <location>
        <begin position="256"/>
        <end position="278"/>
    </location>
</feature>
<dbReference type="HOGENOM" id="CLU_054305_0_0_1"/>
<evidence type="ECO:0000259" key="3">
    <source>
        <dbReference type="PROSITE" id="PS51294"/>
    </source>
</evidence>
<dbReference type="GO" id="GO:0005634">
    <property type="term" value="C:nucleus"/>
    <property type="evidence" value="ECO:0000318"/>
    <property type="project" value="GO_Central"/>
</dbReference>
<dbReference type="InterPro" id="IPR017930">
    <property type="entry name" value="Myb_dom"/>
</dbReference>
<protein>
    <submittedName>
        <fullName evidence="4">Uncharacterized protein</fullName>
    </submittedName>
</protein>
<evidence type="ECO:0000259" key="2">
    <source>
        <dbReference type="PROSITE" id="PS50090"/>
    </source>
</evidence>
<dbReference type="EMBL" id="CT868474">
    <property type="protein sequence ID" value="CAK83644.1"/>
    <property type="molecule type" value="Genomic_DNA"/>
</dbReference>
<dbReference type="PROSITE" id="PS50090">
    <property type="entry name" value="MYB_LIKE"/>
    <property type="match status" value="3"/>
</dbReference>
<dbReference type="eggNOG" id="KOG0048">
    <property type="taxonomic scope" value="Eukaryota"/>
</dbReference>
<dbReference type="RefSeq" id="XP_001451041.1">
    <property type="nucleotide sequence ID" value="XM_001451004.1"/>
</dbReference>
<dbReference type="PANTHER" id="PTHR45614">
    <property type="entry name" value="MYB PROTEIN-RELATED"/>
    <property type="match status" value="1"/>
</dbReference>
<proteinExistence type="predicted"/>
<accession>A0DKS7</accession>
<dbReference type="GO" id="GO:0006355">
    <property type="term" value="P:regulation of DNA-templated transcription"/>
    <property type="evidence" value="ECO:0000318"/>
    <property type="project" value="GO_Central"/>
</dbReference>